<dbReference type="OrthoDB" id="205993at2759"/>
<dbReference type="InterPro" id="IPR006994">
    <property type="entry name" value="TCF25/Rqc1"/>
</dbReference>
<organism evidence="1 2">
    <name type="scientific">Rozella allomycis (strain CSF55)</name>
    <dbReference type="NCBI Taxonomy" id="988480"/>
    <lineage>
        <taxon>Eukaryota</taxon>
        <taxon>Fungi</taxon>
        <taxon>Fungi incertae sedis</taxon>
        <taxon>Cryptomycota</taxon>
        <taxon>Cryptomycota incertae sedis</taxon>
        <taxon>Rozella</taxon>
    </lineage>
</organism>
<dbReference type="OMA" id="YPRIVIA"/>
<keyword evidence="2" id="KW-1185">Reference proteome</keyword>
<protein>
    <submittedName>
        <fullName evidence="1">Transcription factor 25 domain-containing protein</fullName>
    </submittedName>
</protein>
<dbReference type="PANTHER" id="PTHR22684">
    <property type="entry name" value="NULP1-RELATED"/>
    <property type="match status" value="1"/>
</dbReference>
<reference evidence="1 2" key="1">
    <citation type="journal article" date="2013" name="Curr. Biol.">
        <title>Shared signatures of parasitism and phylogenomics unite Cryptomycota and microsporidia.</title>
        <authorList>
            <person name="James T.Y."/>
            <person name="Pelin A."/>
            <person name="Bonen L."/>
            <person name="Ahrendt S."/>
            <person name="Sain D."/>
            <person name="Corradi N."/>
            <person name="Stajich J.E."/>
        </authorList>
    </citation>
    <scope>NUCLEOTIDE SEQUENCE [LARGE SCALE GENOMIC DNA]</scope>
    <source>
        <strain evidence="1 2">CSF55</strain>
    </source>
</reference>
<sequence length="341" mass="39376">MHDFDMISHLLRSNPFHISSLLTVSDFLGHSGDAQGAANLIERALYAFERSFHPTFKVNSRNILSFNYYENRQFYLILFRHLKYQSQKGCWRTCFEFSKYIFSLNVEEDPYCMSLLMDFYALKSAQYSSLLEIFKVHEKEFSLLPNWKYSVALATYLSGNTRESEVLLSEAILYYPRIVIALNDSHGLNLGLESLIQQIPLESRIGLKIVESIYIERFLTEWKNPDLSKWIKRGLELVITNPMLESEISKSQQCKDDNYSGIPLDIYRHLFVCGIPIKFSSLELKIADAKLPRELASKDIRSHDPFPPEKGVPSVFDGDSFNGTVDRITRIAQSVLSSFFQ</sequence>
<evidence type="ECO:0000313" key="1">
    <source>
        <dbReference type="EMBL" id="EPZ34942.1"/>
    </source>
</evidence>
<dbReference type="Pfam" id="PF04910">
    <property type="entry name" value="Tcf25"/>
    <property type="match status" value="1"/>
</dbReference>
<dbReference type="AlphaFoldDB" id="A0A075AXG7"/>
<dbReference type="Proteomes" id="UP000030755">
    <property type="component" value="Unassembled WGS sequence"/>
</dbReference>
<gene>
    <name evidence="1" type="ORF">O9G_001672</name>
</gene>
<dbReference type="STRING" id="988480.A0A075AXG7"/>
<name>A0A075AXG7_ROZAC</name>
<dbReference type="EMBL" id="KE560903">
    <property type="protein sequence ID" value="EPZ34942.1"/>
    <property type="molecule type" value="Genomic_DNA"/>
</dbReference>
<dbReference type="GO" id="GO:1990112">
    <property type="term" value="C:RQC complex"/>
    <property type="evidence" value="ECO:0007669"/>
    <property type="project" value="TreeGrafter"/>
</dbReference>
<dbReference type="HOGENOM" id="CLU_814211_0_0_1"/>
<evidence type="ECO:0000313" key="2">
    <source>
        <dbReference type="Proteomes" id="UP000030755"/>
    </source>
</evidence>
<dbReference type="PANTHER" id="PTHR22684:SF0">
    <property type="entry name" value="RIBOSOME QUALITY CONTROL COMPLEX SUBUNIT TCF25"/>
    <property type="match status" value="1"/>
</dbReference>
<accession>A0A075AXG7</accession>
<proteinExistence type="predicted"/>